<dbReference type="PANTHER" id="PTHR21236">
    <property type="entry name" value="GOLGI MEMBRANE PROTEIN YIP1"/>
    <property type="match status" value="1"/>
</dbReference>
<organism evidence="8">
    <name type="scientific">Anopheles atroparvus</name>
    <name type="common">European mosquito</name>
    <dbReference type="NCBI Taxonomy" id="41427"/>
    <lineage>
        <taxon>Eukaryota</taxon>
        <taxon>Metazoa</taxon>
        <taxon>Ecdysozoa</taxon>
        <taxon>Arthropoda</taxon>
        <taxon>Hexapoda</taxon>
        <taxon>Insecta</taxon>
        <taxon>Pterygota</taxon>
        <taxon>Neoptera</taxon>
        <taxon>Endopterygota</taxon>
        <taxon>Diptera</taxon>
        <taxon>Nematocera</taxon>
        <taxon>Culicoidea</taxon>
        <taxon>Culicidae</taxon>
        <taxon>Anophelinae</taxon>
        <taxon>Anopheles</taxon>
    </lineage>
</organism>
<feature type="transmembrane region" description="Helical" evidence="7">
    <location>
        <begin position="175"/>
        <end position="198"/>
    </location>
</feature>
<feature type="region of interest" description="Disordered" evidence="6">
    <location>
        <begin position="1"/>
        <end position="23"/>
    </location>
</feature>
<proteinExistence type="inferred from homology"/>
<dbReference type="GO" id="GO:0016020">
    <property type="term" value="C:membrane"/>
    <property type="evidence" value="ECO:0007669"/>
    <property type="project" value="UniProtKB-SubCell"/>
</dbReference>
<sequence length="284" mass="30759">MGDQYNDQYWVNQNSQPQDPYDGFSDKSQVLDFQTFDQGNSFYSNNMYPASQYPDPGHGAPFGAMQQQTSYAQGPSIFTPTMMSTHYGESMHGADGMPNAGMDVDPTEFDEPPLLEELEIDPKRILEKSLAVLNPFKASAGLVDVTETDLAGPITFCLTLAACLSVSGSRAQFGYIYGLSLISVMVMFCLITLMCNVAESKVTVSAVASVLGYSMLPIVGLSIVGVFVTLNNAYGMAIAGAAIFLATMSSSKMFCLMTGDPHQRYLIAYPSALLYAIFSLLVLF</sequence>
<evidence type="ECO:0000256" key="2">
    <source>
        <dbReference type="ARBA" id="ARBA00010596"/>
    </source>
</evidence>
<dbReference type="GO" id="GO:0048280">
    <property type="term" value="P:vesicle fusion with Golgi apparatus"/>
    <property type="evidence" value="ECO:0007669"/>
    <property type="project" value="TreeGrafter"/>
</dbReference>
<evidence type="ECO:0000256" key="3">
    <source>
        <dbReference type="ARBA" id="ARBA00022692"/>
    </source>
</evidence>
<comment type="subcellular location">
    <subcellularLocation>
        <location evidence="1">Membrane</location>
        <topology evidence="1">Multi-pass membrane protein</topology>
    </subcellularLocation>
</comment>
<evidence type="ECO:0000256" key="6">
    <source>
        <dbReference type="SAM" id="MobiDB-lite"/>
    </source>
</evidence>
<feature type="transmembrane region" description="Helical" evidence="7">
    <location>
        <begin position="210"/>
        <end position="228"/>
    </location>
</feature>
<feature type="transmembrane region" description="Helical" evidence="7">
    <location>
        <begin position="266"/>
        <end position="283"/>
    </location>
</feature>
<dbReference type="InterPro" id="IPR045231">
    <property type="entry name" value="Yip1/4-like"/>
</dbReference>
<evidence type="ECO:0000313" key="8">
    <source>
        <dbReference type="EnsemblMetazoa" id="AATE019039-PA.1"/>
    </source>
</evidence>
<feature type="transmembrane region" description="Helical" evidence="7">
    <location>
        <begin position="234"/>
        <end position="254"/>
    </location>
</feature>
<keyword evidence="3 7" id="KW-0812">Transmembrane</keyword>
<evidence type="ECO:0000256" key="7">
    <source>
        <dbReference type="SAM" id="Phobius"/>
    </source>
</evidence>
<evidence type="ECO:0000256" key="5">
    <source>
        <dbReference type="ARBA" id="ARBA00023136"/>
    </source>
</evidence>
<dbReference type="EnsemblMetazoa" id="AATE019039-RA">
    <property type="protein sequence ID" value="AATE019039-PA.1"/>
    <property type="gene ID" value="AATE019039"/>
</dbReference>
<name>A0A182JJ52_ANOAO</name>
<protein>
    <submittedName>
        <fullName evidence="8">Uncharacterized protein</fullName>
    </submittedName>
</protein>
<dbReference type="AlphaFoldDB" id="A0A182JJ52"/>
<dbReference type="GO" id="GO:0006888">
    <property type="term" value="P:endoplasmic reticulum to Golgi vesicle-mediated transport"/>
    <property type="evidence" value="ECO:0007669"/>
    <property type="project" value="InterPro"/>
</dbReference>
<dbReference type="GO" id="GO:0005802">
    <property type="term" value="C:trans-Golgi network"/>
    <property type="evidence" value="ECO:0007669"/>
    <property type="project" value="TreeGrafter"/>
</dbReference>
<accession>A0A182JJ52</accession>
<dbReference type="STRING" id="41427.A0A182JJ52"/>
<comment type="similarity">
    <text evidence="2">Belongs to the YIP1 family.</text>
</comment>
<reference evidence="8" key="1">
    <citation type="submission" date="2022-08" db="UniProtKB">
        <authorList>
            <consortium name="EnsemblMetazoa"/>
        </authorList>
    </citation>
    <scope>IDENTIFICATION</scope>
    <source>
        <strain evidence="8">EBRO</strain>
    </source>
</reference>
<dbReference type="VEuPathDB" id="VectorBase:AATE019039"/>
<keyword evidence="4 7" id="KW-1133">Transmembrane helix</keyword>
<evidence type="ECO:0000256" key="1">
    <source>
        <dbReference type="ARBA" id="ARBA00004141"/>
    </source>
</evidence>
<feature type="compositionally biased region" description="Polar residues" evidence="6">
    <location>
        <begin position="1"/>
        <end position="18"/>
    </location>
</feature>
<dbReference type="PANTHER" id="PTHR21236:SF2">
    <property type="entry name" value="PROTEIN YIPF"/>
    <property type="match status" value="1"/>
</dbReference>
<evidence type="ECO:0000256" key="4">
    <source>
        <dbReference type="ARBA" id="ARBA00022989"/>
    </source>
</evidence>
<keyword evidence="5 7" id="KW-0472">Membrane</keyword>